<evidence type="ECO:0000313" key="8">
    <source>
        <dbReference type="Proteomes" id="UP000524462"/>
    </source>
</evidence>
<dbReference type="Proteomes" id="UP000524462">
    <property type="component" value="Unassembled WGS sequence"/>
</dbReference>
<feature type="transmembrane region" description="Helical" evidence="5">
    <location>
        <begin position="21"/>
        <end position="45"/>
    </location>
</feature>
<reference evidence="7 8" key="1">
    <citation type="submission" date="2020-07" db="EMBL/GenBank/DDBJ databases">
        <title>Molecular and genomic characterization of Streptococcus porcinus isolated from diseased swine in Brazil.</title>
        <authorList>
            <person name="Moreno L.Z."/>
            <person name="Matajira C.E.C."/>
            <person name="Poor A.P."/>
            <person name="Dutra M.C."/>
            <person name="Moreno A.M."/>
        </authorList>
    </citation>
    <scope>NUCLEOTIDE SEQUENCE [LARGE SCALE GENOMIC DNA]</scope>
    <source>
        <strain evidence="7 8">SP0816-2</strain>
    </source>
</reference>
<keyword evidence="3 5" id="KW-1133">Transmembrane helix</keyword>
<feature type="domain" description="ABC transmembrane type-1" evidence="6">
    <location>
        <begin position="25"/>
        <end position="146"/>
    </location>
</feature>
<evidence type="ECO:0000259" key="6">
    <source>
        <dbReference type="PROSITE" id="PS50929"/>
    </source>
</evidence>
<evidence type="ECO:0000256" key="5">
    <source>
        <dbReference type="SAM" id="Phobius"/>
    </source>
</evidence>
<gene>
    <name evidence="7" type="ORF">H1B29_06595</name>
</gene>
<dbReference type="AlphaFoldDB" id="A0A7V9WS97"/>
<evidence type="ECO:0000313" key="7">
    <source>
        <dbReference type="EMBL" id="MBA2796150.1"/>
    </source>
</evidence>
<sequence length="155" mass="18396">MDRWGMYLKLESNKIKQLTGILKSANIFYTVFSNSIRVVGCLILVFYINPLLSTICVFFLCLYIIWIIFIGEKIKSLTNRIQLSKEKIIQTSDNILYNILPIRIYSLFSNSYSKYYKSIEDNANFVKKLEIILTIFPLFRLLLFQLQHLFHYLWG</sequence>
<dbReference type="GO" id="GO:0140359">
    <property type="term" value="F:ABC-type transporter activity"/>
    <property type="evidence" value="ECO:0007669"/>
    <property type="project" value="InterPro"/>
</dbReference>
<dbReference type="Gene3D" id="1.20.1560.10">
    <property type="entry name" value="ABC transporter type 1, transmembrane domain"/>
    <property type="match status" value="1"/>
</dbReference>
<organism evidence="7 8">
    <name type="scientific">Streptococcus porcinus</name>
    <dbReference type="NCBI Taxonomy" id="1340"/>
    <lineage>
        <taxon>Bacteria</taxon>
        <taxon>Bacillati</taxon>
        <taxon>Bacillota</taxon>
        <taxon>Bacilli</taxon>
        <taxon>Lactobacillales</taxon>
        <taxon>Streptococcaceae</taxon>
        <taxon>Streptococcus</taxon>
    </lineage>
</organism>
<comment type="subcellular location">
    <subcellularLocation>
        <location evidence="1">Cell membrane</location>
        <topology evidence="1">Multi-pass membrane protein</topology>
    </subcellularLocation>
</comment>
<evidence type="ECO:0000256" key="2">
    <source>
        <dbReference type="ARBA" id="ARBA00022692"/>
    </source>
</evidence>
<dbReference type="PROSITE" id="PS50929">
    <property type="entry name" value="ABC_TM1F"/>
    <property type="match status" value="1"/>
</dbReference>
<comment type="caution">
    <text evidence="7">The sequence shown here is derived from an EMBL/GenBank/DDBJ whole genome shotgun (WGS) entry which is preliminary data.</text>
</comment>
<dbReference type="GO" id="GO:0005886">
    <property type="term" value="C:plasma membrane"/>
    <property type="evidence" value="ECO:0007669"/>
    <property type="project" value="UniProtKB-SubCell"/>
</dbReference>
<protein>
    <recommendedName>
        <fullName evidence="6">ABC transmembrane type-1 domain-containing protein</fullName>
    </recommendedName>
</protein>
<keyword evidence="2 5" id="KW-0812">Transmembrane</keyword>
<keyword evidence="4 5" id="KW-0472">Membrane</keyword>
<evidence type="ECO:0000256" key="1">
    <source>
        <dbReference type="ARBA" id="ARBA00004651"/>
    </source>
</evidence>
<evidence type="ECO:0000256" key="3">
    <source>
        <dbReference type="ARBA" id="ARBA00022989"/>
    </source>
</evidence>
<accession>A0A7V9WS97</accession>
<dbReference type="EMBL" id="JACEGE010000019">
    <property type="protein sequence ID" value="MBA2796150.1"/>
    <property type="molecule type" value="Genomic_DNA"/>
</dbReference>
<dbReference type="InterPro" id="IPR011527">
    <property type="entry name" value="ABC1_TM_dom"/>
</dbReference>
<evidence type="ECO:0000256" key="4">
    <source>
        <dbReference type="ARBA" id="ARBA00023136"/>
    </source>
</evidence>
<dbReference type="InterPro" id="IPR036640">
    <property type="entry name" value="ABC1_TM_sf"/>
</dbReference>
<feature type="transmembrane region" description="Helical" evidence="5">
    <location>
        <begin position="51"/>
        <end position="71"/>
    </location>
</feature>
<dbReference type="SUPFAM" id="SSF90123">
    <property type="entry name" value="ABC transporter transmembrane region"/>
    <property type="match status" value="1"/>
</dbReference>
<dbReference type="GO" id="GO:0005524">
    <property type="term" value="F:ATP binding"/>
    <property type="evidence" value="ECO:0007669"/>
    <property type="project" value="InterPro"/>
</dbReference>
<dbReference type="Pfam" id="PF00664">
    <property type="entry name" value="ABC_membrane"/>
    <property type="match status" value="1"/>
</dbReference>
<name>A0A7V9WS97_STRPO</name>
<proteinExistence type="predicted"/>